<dbReference type="Pfam" id="PF14690">
    <property type="entry name" value="Zn_ribbon_ISL3"/>
    <property type="match status" value="1"/>
</dbReference>
<reference evidence="4" key="1">
    <citation type="submission" date="2023-04" db="EMBL/GenBank/DDBJ databases">
        <title>Complete genome sequence of a phthalic acid esters degrading bacterial strain.</title>
        <authorList>
            <person name="Weng L."/>
            <person name="Jia Y."/>
            <person name="Ren L."/>
        </authorList>
    </citation>
    <scope>NUCLEOTIDE SEQUENCE</scope>
    <source>
        <strain evidence="4">RL-LY01</strain>
    </source>
</reference>
<dbReference type="PANTHER" id="PTHR33498">
    <property type="entry name" value="TRANSPOSASE FOR INSERTION SEQUENCE ELEMENT IS1557"/>
    <property type="match status" value="1"/>
</dbReference>
<evidence type="ECO:0000259" key="1">
    <source>
        <dbReference type="Pfam" id="PF01610"/>
    </source>
</evidence>
<feature type="domain" description="Transposase IS204/IS1001/IS1096/IS1165 DDE" evidence="1">
    <location>
        <begin position="210"/>
        <end position="446"/>
    </location>
</feature>
<sequence length="462" mass="53011">MTVTSPEEPLLRMYVALLTSKWVPFREPNARNAQSRLGFDLRRTRPKEWALRTVRVLQKLLGIERARVVGVRFDEDDRGQMVVVSLELHKNARSRCPQCKKRCPGYDQPAAPRRWRHLDMGGWRCFLELPAKRVQCPRHDVKTELVPWARPEAKMTRAFDDTVAWLCAHAPMTAVSAYLRVSWRTVSRIVERVVDDHVGLTKRLNGLRRIGIDEIAYRKGRRYLVVVVNHDTGQLVWAGEGAKKETIERFFDELGDVRARRITHISADGAEYIGAVLAEQAPGAYWCMDPFHVLQWVNQALDRCRSRVMSRIAGLSKVERGRLRWALLKNPDSLTENQERLQSIVVSDANSVLARAYQMKEEIRHILSGAYLSCWAPLRRWLKKAEACDIPEIRTLAPSIRKREVQIFNAVECQMSNARVEATNCHLRSLTKRSYGFHTPDALIAMANLTRGGACPELPHRN</sequence>
<name>A0AAX3TAN3_9ACTN</name>
<proteinExistence type="predicted"/>
<dbReference type="InterPro" id="IPR002560">
    <property type="entry name" value="Transposase_DDE"/>
</dbReference>
<dbReference type="InterPro" id="IPR029261">
    <property type="entry name" value="Transposase_Znf"/>
</dbReference>
<evidence type="ECO:0000313" key="4">
    <source>
        <dbReference type="EMBL" id="WFP25853.1"/>
    </source>
</evidence>
<gene>
    <name evidence="4" type="ORF">P9A14_04890</name>
</gene>
<dbReference type="Pfam" id="PF13542">
    <property type="entry name" value="HTH_Tnp_ISL3"/>
    <property type="match status" value="1"/>
</dbReference>
<organism evidence="4 5">
    <name type="scientific">Gordonia hongkongensis</name>
    <dbReference type="NCBI Taxonomy" id="1701090"/>
    <lineage>
        <taxon>Bacteria</taxon>
        <taxon>Bacillati</taxon>
        <taxon>Actinomycetota</taxon>
        <taxon>Actinomycetes</taxon>
        <taxon>Mycobacteriales</taxon>
        <taxon>Gordoniaceae</taxon>
        <taxon>Gordonia</taxon>
    </lineage>
</organism>
<dbReference type="PANTHER" id="PTHR33498:SF1">
    <property type="entry name" value="TRANSPOSASE FOR INSERTION SEQUENCE ELEMENT IS1557"/>
    <property type="match status" value="1"/>
</dbReference>
<protein>
    <submittedName>
        <fullName evidence="4">ISL3 family transposase</fullName>
    </submittedName>
</protein>
<dbReference type="Proteomes" id="UP001213504">
    <property type="component" value="Chromosome"/>
</dbReference>
<dbReference type="InterPro" id="IPR047951">
    <property type="entry name" value="Transpos_ISL3"/>
</dbReference>
<dbReference type="EMBL" id="CP121270">
    <property type="protein sequence ID" value="WFP25853.1"/>
    <property type="molecule type" value="Genomic_DNA"/>
</dbReference>
<feature type="domain" description="Transposase IS204/IS1001/IS1096/IS1165 helix-turn-helix" evidence="2">
    <location>
        <begin position="146"/>
        <end position="194"/>
    </location>
</feature>
<evidence type="ECO:0000313" key="5">
    <source>
        <dbReference type="Proteomes" id="UP001213504"/>
    </source>
</evidence>
<dbReference type="AlphaFoldDB" id="A0AAX3TAN3"/>
<dbReference type="NCBIfam" id="NF033550">
    <property type="entry name" value="transpos_ISL3"/>
    <property type="match status" value="1"/>
</dbReference>
<dbReference type="Pfam" id="PF01610">
    <property type="entry name" value="DDE_Tnp_ISL3"/>
    <property type="match status" value="1"/>
</dbReference>
<evidence type="ECO:0000259" key="3">
    <source>
        <dbReference type="Pfam" id="PF14690"/>
    </source>
</evidence>
<accession>A0AAX3TAN3</accession>
<feature type="domain" description="Transposase IS204/IS1001/IS1096/IS1165 zinc-finger" evidence="3">
    <location>
        <begin position="94"/>
        <end position="139"/>
    </location>
</feature>
<evidence type="ECO:0000259" key="2">
    <source>
        <dbReference type="Pfam" id="PF13542"/>
    </source>
</evidence>
<dbReference type="InterPro" id="IPR032877">
    <property type="entry name" value="Transposase_HTH"/>
</dbReference>